<dbReference type="InterPro" id="IPR006122">
    <property type="entry name" value="HMA_Cu_ion-bd"/>
</dbReference>
<dbReference type="FunFam" id="3.40.50.1000:FF:000144">
    <property type="entry name" value="copper-transporting ATPase 1 isoform X2"/>
    <property type="match status" value="1"/>
</dbReference>
<gene>
    <name evidence="33" type="ORF">FQN60_006555</name>
</gene>
<keyword evidence="7" id="KW-0813">Transport</keyword>
<feature type="domain" description="HMA" evidence="32">
    <location>
        <begin position="884"/>
        <end position="950"/>
    </location>
</feature>
<comment type="subcellular location">
    <subcellularLocation>
        <location evidence="2">Golgi apparatus</location>
        <location evidence="2">trans-Golgi network membrane</location>
        <topology evidence="2">Multi-pass membrane protein</topology>
    </subcellularLocation>
    <subcellularLocation>
        <location evidence="3">Late endosome</location>
    </subcellularLocation>
    <subcellularLocation>
        <location evidence="1">Nucleus</location>
    </subcellularLocation>
</comment>
<dbReference type="FunFam" id="3.30.70.100:FF:000001">
    <property type="entry name" value="ATPase copper transporting beta"/>
    <property type="match status" value="3"/>
</dbReference>
<dbReference type="SFLD" id="SFLDF00027">
    <property type="entry name" value="p-type_atpase"/>
    <property type="match status" value="1"/>
</dbReference>
<evidence type="ECO:0000256" key="4">
    <source>
        <dbReference type="ARBA" id="ARBA00006024"/>
    </source>
</evidence>
<feature type="transmembrane region" description="Helical" evidence="31">
    <location>
        <begin position="1647"/>
        <end position="1669"/>
    </location>
</feature>
<evidence type="ECO:0000256" key="25">
    <source>
        <dbReference type="ARBA" id="ARBA00049289"/>
    </source>
</evidence>
<evidence type="ECO:0000256" key="10">
    <source>
        <dbReference type="ARBA" id="ARBA00022692"/>
    </source>
</evidence>
<evidence type="ECO:0000256" key="14">
    <source>
        <dbReference type="ARBA" id="ARBA00022796"/>
    </source>
</evidence>
<dbReference type="FunFam" id="3.40.50.1000:FF:000092">
    <property type="entry name" value="copper-transporting ATPase 1 isoform X2"/>
    <property type="match status" value="1"/>
</dbReference>
<dbReference type="SUPFAM" id="SSF81653">
    <property type="entry name" value="Calcium ATPase, transduction domain A"/>
    <property type="match status" value="1"/>
</dbReference>
<dbReference type="GO" id="GO:0140581">
    <property type="term" value="F:P-type monovalent copper transporter activity"/>
    <property type="evidence" value="ECO:0007669"/>
    <property type="project" value="UniProtKB-EC"/>
</dbReference>
<dbReference type="Gene3D" id="3.30.70.100">
    <property type="match status" value="4"/>
</dbReference>
<dbReference type="EMBL" id="VOFY01000024">
    <property type="protein sequence ID" value="KAA8579462.1"/>
    <property type="molecule type" value="Genomic_DNA"/>
</dbReference>
<evidence type="ECO:0000256" key="1">
    <source>
        <dbReference type="ARBA" id="ARBA00004123"/>
    </source>
</evidence>
<dbReference type="InterPro" id="IPR023298">
    <property type="entry name" value="ATPase_P-typ_TM_dom_sf"/>
</dbReference>
<dbReference type="PROSITE" id="PS00154">
    <property type="entry name" value="ATPASE_E1_E2"/>
    <property type="match status" value="1"/>
</dbReference>
<evidence type="ECO:0000256" key="21">
    <source>
        <dbReference type="ARBA" id="ARBA00023065"/>
    </source>
</evidence>
<feature type="domain" description="HMA" evidence="32">
    <location>
        <begin position="694"/>
        <end position="760"/>
    </location>
</feature>
<protein>
    <recommendedName>
        <fullName evidence="27">Copper-transporting ATPase 2</fullName>
        <ecNumber evidence="6">7.2.2.8</ecNumber>
    </recommendedName>
    <alternativeName>
        <fullName evidence="28">Copper pump 2</fullName>
    </alternativeName>
</protein>
<comment type="subunit">
    <text evidence="26">Monomer. Interacts with COMMD1/MURR1. Interacts with DCTN4, in a copper-dependent manner. Interacts with ATOX1. Interacts (via C-terminus) with ZBTB16/PLZF.</text>
</comment>
<evidence type="ECO:0000259" key="32">
    <source>
        <dbReference type="PROSITE" id="PS50846"/>
    </source>
</evidence>
<dbReference type="FunFam" id="2.130.10.10:FF:000056">
    <property type="entry name" value="Polycomb protein eed"/>
    <property type="match status" value="1"/>
</dbReference>
<evidence type="ECO:0000256" key="26">
    <source>
        <dbReference type="ARBA" id="ARBA00065683"/>
    </source>
</evidence>
<dbReference type="GO" id="GO:0043682">
    <property type="term" value="F:P-type divalent copper transporter activity"/>
    <property type="evidence" value="ECO:0007669"/>
    <property type="project" value="TreeGrafter"/>
</dbReference>
<evidence type="ECO:0000256" key="17">
    <source>
        <dbReference type="ARBA" id="ARBA00022967"/>
    </source>
</evidence>
<keyword evidence="34" id="KW-1185">Reference proteome</keyword>
<dbReference type="InterPro" id="IPR036412">
    <property type="entry name" value="HAD-like_sf"/>
</dbReference>
<proteinExistence type="inferred from homology"/>
<evidence type="ECO:0000313" key="33">
    <source>
        <dbReference type="EMBL" id="KAA8579462.1"/>
    </source>
</evidence>
<dbReference type="GO" id="GO:0016887">
    <property type="term" value="F:ATP hydrolysis activity"/>
    <property type="evidence" value="ECO:0007669"/>
    <property type="project" value="InterPro"/>
</dbReference>
<evidence type="ECO:0000256" key="15">
    <source>
        <dbReference type="ARBA" id="ARBA00022840"/>
    </source>
</evidence>
<dbReference type="SUPFAM" id="SSF81665">
    <property type="entry name" value="Calcium ATPase, transmembrane domain M"/>
    <property type="match status" value="1"/>
</dbReference>
<feature type="region of interest" description="Disordered" evidence="30">
    <location>
        <begin position="1"/>
        <end position="74"/>
    </location>
</feature>
<feature type="transmembrane region" description="Helical" evidence="31">
    <location>
        <begin position="1675"/>
        <end position="1695"/>
    </location>
</feature>
<dbReference type="GO" id="GO:0005634">
    <property type="term" value="C:nucleus"/>
    <property type="evidence" value="ECO:0007669"/>
    <property type="project" value="UniProtKB-SubCell"/>
</dbReference>
<dbReference type="GO" id="GO:0005507">
    <property type="term" value="F:copper ion binding"/>
    <property type="evidence" value="ECO:0007669"/>
    <property type="project" value="InterPro"/>
</dbReference>
<evidence type="ECO:0000256" key="24">
    <source>
        <dbReference type="ARBA" id="ARBA00023242"/>
    </source>
</evidence>
<evidence type="ECO:0000256" key="19">
    <source>
        <dbReference type="ARBA" id="ARBA00023008"/>
    </source>
</evidence>
<keyword evidence="8" id="KW-0678">Repressor</keyword>
<dbReference type="InterPro" id="IPR036163">
    <property type="entry name" value="HMA_dom_sf"/>
</dbReference>
<dbReference type="NCBIfam" id="TIGR01525">
    <property type="entry name" value="ATPase-IB_hvy"/>
    <property type="match status" value="1"/>
</dbReference>
<evidence type="ECO:0000256" key="8">
    <source>
        <dbReference type="ARBA" id="ARBA00022491"/>
    </source>
</evidence>
<dbReference type="FunFam" id="2.70.150.10:FF:000002">
    <property type="entry name" value="Copper-transporting ATPase 1, putative"/>
    <property type="match status" value="1"/>
</dbReference>
<evidence type="ECO:0000256" key="18">
    <source>
        <dbReference type="ARBA" id="ARBA00022989"/>
    </source>
</evidence>
<dbReference type="NCBIfam" id="TIGR00003">
    <property type="entry name" value="copper ion binding protein"/>
    <property type="match status" value="2"/>
</dbReference>
<evidence type="ECO:0000256" key="11">
    <source>
        <dbReference type="ARBA" id="ARBA00022723"/>
    </source>
</evidence>
<evidence type="ECO:0000256" key="23">
    <source>
        <dbReference type="ARBA" id="ARBA00023163"/>
    </source>
</evidence>
<dbReference type="InterPro" id="IPR017969">
    <property type="entry name" value="Heavy-metal-associated_CS"/>
</dbReference>
<keyword evidence="22 31" id="KW-0472">Membrane</keyword>
<dbReference type="InterPro" id="IPR023299">
    <property type="entry name" value="ATPase_P-typ_cyto_dom_N"/>
</dbReference>
<dbReference type="Pfam" id="PF00400">
    <property type="entry name" value="WD40"/>
    <property type="match status" value="2"/>
</dbReference>
<accession>A0A5J5CCH6</accession>
<dbReference type="InterPro" id="IPR001680">
    <property type="entry name" value="WD40_rpt"/>
</dbReference>
<keyword evidence="21" id="KW-0406">Ion transport</keyword>
<keyword evidence="16" id="KW-0460">Magnesium</keyword>
<dbReference type="InterPro" id="IPR027256">
    <property type="entry name" value="P-typ_ATPase_IB"/>
</dbReference>
<dbReference type="Pfam" id="PF00122">
    <property type="entry name" value="E1-E2_ATPase"/>
    <property type="match status" value="1"/>
</dbReference>
<feature type="domain" description="HMA" evidence="32">
    <location>
        <begin position="540"/>
        <end position="606"/>
    </location>
</feature>
<dbReference type="InterPro" id="IPR036322">
    <property type="entry name" value="WD40_repeat_dom_sf"/>
</dbReference>
<evidence type="ECO:0000256" key="28">
    <source>
        <dbReference type="ARBA" id="ARBA00083608"/>
    </source>
</evidence>
<evidence type="ECO:0000256" key="5">
    <source>
        <dbReference type="ARBA" id="ARBA00008075"/>
    </source>
</evidence>
<dbReference type="NCBIfam" id="TIGR01494">
    <property type="entry name" value="ATPase_P-type"/>
    <property type="match status" value="1"/>
</dbReference>
<comment type="catalytic activity">
    <reaction evidence="25">
        <text>Cu(+)(in) + ATP + H2O = Cu(+)(out) + ADP + phosphate + H(+)</text>
        <dbReference type="Rhea" id="RHEA:25792"/>
        <dbReference type="ChEBI" id="CHEBI:15377"/>
        <dbReference type="ChEBI" id="CHEBI:15378"/>
        <dbReference type="ChEBI" id="CHEBI:30616"/>
        <dbReference type="ChEBI" id="CHEBI:43474"/>
        <dbReference type="ChEBI" id="CHEBI:49552"/>
        <dbReference type="ChEBI" id="CHEBI:456216"/>
        <dbReference type="EC" id="7.2.2.8"/>
    </reaction>
</comment>
<evidence type="ECO:0000256" key="7">
    <source>
        <dbReference type="ARBA" id="ARBA00022448"/>
    </source>
</evidence>
<evidence type="ECO:0000256" key="2">
    <source>
        <dbReference type="ARBA" id="ARBA00004166"/>
    </source>
</evidence>
<dbReference type="SUPFAM" id="SSF50978">
    <property type="entry name" value="WD40 repeat-like"/>
    <property type="match status" value="1"/>
</dbReference>
<keyword evidence="23" id="KW-0804">Transcription</keyword>
<evidence type="ECO:0000256" key="9">
    <source>
        <dbReference type="ARBA" id="ARBA00022574"/>
    </source>
</evidence>
<feature type="domain" description="HMA" evidence="32">
    <location>
        <begin position="607"/>
        <end position="673"/>
    </location>
</feature>
<dbReference type="Gene3D" id="3.40.1110.10">
    <property type="entry name" value="Calcium-transporting ATPase, cytoplasmic domain N"/>
    <property type="match status" value="1"/>
</dbReference>
<dbReference type="SUPFAM" id="SSF56784">
    <property type="entry name" value="HAD-like"/>
    <property type="match status" value="1"/>
</dbReference>
<feature type="compositionally biased region" description="Basic and acidic residues" evidence="30">
    <location>
        <begin position="1771"/>
        <end position="1783"/>
    </location>
</feature>
<evidence type="ECO:0000256" key="27">
    <source>
        <dbReference type="ARBA" id="ARBA00074947"/>
    </source>
</evidence>
<sequence>MRENKNMSESPSQAGKEIPAKKQKLSSDENSNPDLSGDENDDAVSVESGTNAERPDTPTNTANAPGRKSWGKGKWKSKKCRYSFKCVNSLREDHGQPLFGVQFNWHSKEGDPLVFATVGSNRVTLYECHSQGEMRLLQSYVDADADENFYTCAWTYDTNTSHPLLAVAGSRGIIRVINNISMQCIKHYVGHGNAINELKFHPRDPNLLLSVSKDHALRLWNIQTDTLVAIFGGVEGHRDEVLSADFDLLGEKIMSCGMDHSLKLWRINSERMQKAIRGSYEYNPSKTNRYKTTPCLLSHRKFTSLTSQHETSIGTTWTVCGGWGILFFPRQSCENAIVCWKPGKMEDDIDHIKPNESNVTILGRFDYSQCDIWYMRFSMDFWQKMLALGNQVGKLYVWDLEVEDPHKAKCTTLTLPKCTSAIRQTSFSRDSSILIASSSNMFSPKSPKNVSKYVSKSARGAGEQLCMVECKPDCTCSVHPAACCCCRGQGAPELKVGLRRAALHLLLMEKGPDIEKQGLDNLAYEYESQSERYPPPKAASTATLKLLGLGPGHQAQAIESRICRLNGVLAASLSLTSSLAKVDYDASVITTREIALELQTAGFNVESVVQIRVDGMHCQSCVQSIEGQIGPLPGVSHIQVSLQNAAALIVYQPLLVTQQELREKIGDMGFGATLSADDPAGYEMSCWQRDLLNSTVNIWIVGMTCNSCVQSIEGRICQMTGVVSITVSLKEEKGTITFDPSLTEPEQLRAAVEDMGFDASLEVHLKFTSTECLPVTVETRHICSQGPEKSRPVTSGLSDLSDLQLANKLEVSNGTGAYATSGREMKVQKCFICVVGMTCASCVANIERNLHKHKELLSGAAVTQLIEDLGFSARLIEDNAVTHGKLDLTITGMTCASCVHNIESKLSSTKGILGASVALATKKAQIMFDPEVLGARDIIKIIQSLGFEASLVTAGFKNNLDHTEEIQQQVSGLRLWKNSFLFSLVFGLPAMGLMIYMMVMDRQHQEHGGSMPEEQNLLPGLSLLNLAFFLLCTPVQIFGGRYFYIQAYRSLKHRTANMDVLIVLATSIAYIYSCVVLVVAMAERASQSPITFFDTPPMLFLFIALGRWLEHVAKSKTSEALAKLIEEQVVVELVQRGDIVKVAPGGRFPVDGRVIEGSSMADESLITGEPMPVSKKVGSLVIAGSINAHGALLVEATHVGADTTLSQIVKLVEEAQTSKAPIQQFADRLSGYFVPFIVIVSLLTLVAWLAIGFVDFDIVRENFPGYNQNISKAEVIVRFAFQASITVLSIACPCSLGLATPTAVMVGTGVGAQNGILIKGGEPLEMAHKAMLFTFILLLLTSINVVMFDKTGTITNGVPRVTRVLVLWEIARMPLRKILALVGTAEASSEHPLGMAVTKHCKEELGCDLLGYCRDFQAVPGCGISCRVSNVEHLLQQQSPERFLLPGATTDESSLLSGAETTPAVEPVSYSVLIGNREWMRRNGHHIGADVDAAMSSHETKGQTAILVAIDGVLCAMLAIADTVKPESALAVFTLKSMGIEVVMITGDNRRTAKAIAAQVGIRKVFAEVLPSHKVAKVQDLQKQGRRVAMVGDGVNDSPALARADVGIAIGTGTDVAIEAADIVLIRVGDTLVELSKKTVRRIRTNFVFALIYNLVGIPIAAGVFMPVGLVLQPWMGSAAMAASSVSVVLSSLMLRMYKKTSVELYEARALGQMRSLRSSQISTHLGLYGQRRSPAPPTRAREQPSQSSGVPLSQGLSSINSVPEQGRYSFPDHRTGVDLDVL</sequence>
<dbReference type="EC" id="7.2.2.8" evidence="6"/>
<keyword evidence="20" id="KW-0805">Transcription regulation</keyword>
<dbReference type="PANTHER" id="PTHR43520">
    <property type="entry name" value="ATP7, ISOFORM B"/>
    <property type="match status" value="1"/>
</dbReference>
<dbReference type="PROSITE" id="PS01047">
    <property type="entry name" value="HMA_1"/>
    <property type="match status" value="3"/>
</dbReference>
<dbReference type="PROSITE" id="PS00678">
    <property type="entry name" value="WD_REPEATS_1"/>
    <property type="match status" value="1"/>
</dbReference>
<dbReference type="SUPFAM" id="SSF55008">
    <property type="entry name" value="HMA, heavy metal-associated domain"/>
    <property type="match status" value="5"/>
</dbReference>
<dbReference type="InterPro" id="IPR019775">
    <property type="entry name" value="WD40_repeat_CS"/>
</dbReference>
<dbReference type="FunFam" id="3.40.1110.10:FF:000015">
    <property type="entry name" value="ATPase copper transporting beta"/>
    <property type="match status" value="1"/>
</dbReference>
<evidence type="ECO:0000256" key="16">
    <source>
        <dbReference type="ARBA" id="ARBA00022842"/>
    </source>
</evidence>
<evidence type="ECO:0000256" key="29">
    <source>
        <dbReference type="PROSITE-ProRule" id="PRU00221"/>
    </source>
</evidence>
<feature type="transmembrane region" description="Helical" evidence="31">
    <location>
        <begin position="1330"/>
        <end position="1348"/>
    </location>
</feature>
<comment type="caution">
    <text evidence="33">The sequence shown here is derived from an EMBL/GenBank/DDBJ whole genome shotgun (WGS) entry which is preliminary data.</text>
</comment>
<dbReference type="GO" id="GO:0005802">
    <property type="term" value="C:trans-Golgi network"/>
    <property type="evidence" value="ECO:0007669"/>
    <property type="project" value="UniProtKB-ARBA"/>
</dbReference>
<evidence type="ECO:0000256" key="22">
    <source>
        <dbReference type="ARBA" id="ARBA00023136"/>
    </source>
</evidence>
<keyword evidence="12" id="KW-0677">Repeat</keyword>
<keyword evidence="13" id="KW-0547">Nucleotide-binding</keyword>
<dbReference type="PROSITE" id="PS50846">
    <property type="entry name" value="HMA_2"/>
    <property type="match status" value="4"/>
</dbReference>
<reference evidence="33 34" key="1">
    <citation type="submission" date="2019-08" db="EMBL/GenBank/DDBJ databases">
        <title>A chromosome-level genome assembly, high-density linkage maps, and genome scans reveal the genomic architecture of hybrid incompatibilities underlying speciation via character displacement in darters (Percidae: Etheostominae).</title>
        <authorList>
            <person name="Moran R.L."/>
            <person name="Catchen J.M."/>
            <person name="Fuller R.C."/>
        </authorList>
    </citation>
    <scope>NUCLEOTIDE SEQUENCE [LARGE SCALE GENOMIC DNA]</scope>
    <source>
        <strain evidence="33">EspeVRDwgs_2016</strain>
        <tissue evidence="33">Muscle</tissue>
    </source>
</reference>
<dbReference type="Proteomes" id="UP000327493">
    <property type="component" value="Chromosome 24"/>
</dbReference>
<dbReference type="PROSITE" id="PS50294">
    <property type="entry name" value="WD_REPEATS_REGION"/>
    <property type="match status" value="2"/>
</dbReference>
<keyword evidence="19" id="KW-0186">Copper</keyword>
<evidence type="ECO:0000256" key="20">
    <source>
        <dbReference type="ARBA" id="ARBA00023015"/>
    </source>
</evidence>
<keyword evidence="15" id="KW-0067">ATP-binding</keyword>
<evidence type="ECO:0000256" key="30">
    <source>
        <dbReference type="SAM" id="MobiDB-lite"/>
    </source>
</evidence>
<keyword evidence="9 29" id="KW-0853">WD repeat</keyword>
<dbReference type="GO" id="GO:0016020">
    <property type="term" value="C:membrane"/>
    <property type="evidence" value="ECO:0007669"/>
    <property type="project" value="InterPro"/>
</dbReference>
<feature type="transmembrane region" description="Helical" evidence="31">
    <location>
        <begin position="980"/>
        <end position="999"/>
    </location>
</feature>
<feature type="transmembrane region" description="Helical" evidence="31">
    <location>
        <begin position="1060"/>
        <end position="1082"/>
    </location>
</feature>
<feature type="repeat" description="WD" evidence="29">
    <location>
        <begin position="188"/>
        <end position="230"/>
    </location>
</feature>
<feature type="region of interest" description="Disordered" evidence="30">
    <location>
        <begin position="1728"/>
        <end position="1783"/>
    </location>
</feature>
<dbReference type="InterPro" id="IPR008250">
    <property type="entry name" value="ATPase_P-typ_transduc_dom_A_sf"/>
</dbReference>
<dbReference type="InterPro" id="IPR001757">
    <property type="entry name" value="P_typ_ATPase"/>
</dbReference>
<dbReference type="SFLD" id="SFLDS00003">
    <property type="entry name" value="Haloacid_Dehalogenase"/>
    <property type="match status" value="1"/>
</dbReference>
<keyword evidence="18 31" id="KW-1133">Transmembrane helix</keyword>
<evidence type="ECO:0000256" key="6">
    <source>
        <dbReference type="ARBA" id="ARBA00012517"/>
    </source>
</evidence>
<dbReference type="Gene3D" id="3.40.50.1000">
    <property type="entry name" value="HAD superfamily/HAD-like"/>
    <property type="match status" value="1"/>
</dbReference>
<dbReference type="Pfam" id="PF00702">
    <property type="entry name" value="Hydrolase"/>
    <property type="match status" value="1"/>
</dbReference>
<keyword evidence="10 31" id="KW-0812">Transmembrane</keyword>
<dbReference type="PRINTS" id="PR00119">
    <property type="entry name" value="CATATPASE"/>
</dbReference>
<name>A0A5J5CCH6_9PERO</name>
<evidence type="ECO:0000256" key="3">
    <source>
        <dbReference type="ARBA" id="ARBA00004603"/>
    </source>
</evidence>
<dbReference type="CDD" id="cd02094">
    <property type="entry name" value="P-type_ATPase_Cu-like"/>
    <property type="match status" value="1"/>
</dbReference>
<dbReference type="Gene3D" id="2.70.150.10">
    <property type="entry name" value="Calcium-transporting ATPase, cytoplasmic transduction domain A"/>
    <property type="match status" value="1"/>
</dbReference>
<keyword evidence="11" id="KW-0479">Metal-binding</keyword>
<feature type="repeat" description="WD" evidence="29">
    <location>
        <begin position="234"/>
        <end position="275"/>
    </location>
</feature>
<dbReference type="InterPro" id="IPR015943">
    <property type="entry name" value="WD40/YVTN_repeat-like_dom_sf"/>
</dbReference>
<comment type="similarity">
    <text evidence="5">Belongs to the WD repeat ESC family.</text>
</comment>
<dbReference type="GO" id="GO:0005770">
    <property type="term" value="C:late endosome"/>
    <property type="evidence" value="ECO:0007669"/>
    <property type="project" value="UniProtKB-SubCell"/>
</dbReference>
<keyword evidence="17" id="KW-1278">Translocase</keyword>
<feature type="transmembrane region" description="Helical" evidence="31">
    <location>
        <begin position="1019"/>
        <end position="1039"/>
    </location>
</feature>
<dbReference type="SMART" id="SM00320">
    <property type="entry name" value="WD40"/>
    <property type="match status" value="3"/>
</dbReference>
<feature type="compositionally biased region" description="Polar residues" evidence="30">
    <location>
        <begin position="1744"/>
        <end position="1764"/>
    </location>
</feature>
<dbReference type="PROSITE" id="PS50082">
    <property type="entry name" value="WD_REPEATS_2"/>
    <property type="match status" value="2"/>
</dbReference>
<keyword evidence="14" id="KW-0187">Copper transport</keyword>
<dbReference type="GO" id="GO:0005524">
    <property type="term" value="F:ATP binding"/>
    <property type="evidence" value="ECO:0007669"/>
    <property type="project" value="UniProtKB-KW"/>
</dbReference>
<dbReference type="CDD" id="cd00371">
    <property type="entry name" value="HMA"/>
    <property type="match status" value="3"/>
</dbReference>
<feature type="transmembrane region" description="Helical" evidence="31">
    <location>
        <begin position="1232"/>
        <end position="1254"/>
    </location>
</feature>
<evidence type="ECO:0000256" key="31">
    <source>
        <dbReference type="SAM" id="Phobius"/>
    </source>
</evidence>
<dbReference type="InterPro" id="IPR018303">
    <property type="entry name" value="ATPase_P-typ_P_site"/>
</dbReference>
<dbReference type="InterPro" id="IPR006121">
    <property type="entry name" value="HMA_dom"/>
</dbReference>
<dbReference type="InterPro" id="IPR023214">
    <property type="entry name" value="HAD_sf"/>
</dbReference>
<dbReference type="GO" id="GO:0055070">
    <property type="term" value="P:copper ion homeostasis"/>
    <property type="evidence" value="ECO:0007669"/>
    <property type="project" value="TreeGrafter"/>
</dbReference>
<evidence type="ECO:0000313" key="34">
    <source>
        <dbReference type="Proteomes" id="UP000327493"/>
    </source>
</evidence>
<dbReference type="Pfam" id="PF00403">
    <property type="entry name" value="HMA"/>
    <property type="match status" value="3"/>
</dbReference>
<organism evidence="33 34">
    <name type="scientific">Etheostoma spectabile</name>
    <name type="common">orangethroat darter</name>
    <dbReference type="NCBI Taxonomy" id="54343"/>
    <lineage>
        <taxon>Eukaryota</taxon>
        <taxon>Metazoa</taxon>
        <taxon>Chordata</taxon>
        <taxon>Craniata</taxon>
        <taxon>Vertebrata</taxon>
        <taxon>Euteleostomi</taxon>
        <taxon>Actinopterygii</taxon>
        <taxon>Neopterygii</taxon>
        <taxon>Teleostei</taxon>
        <taxon>Neoteleostei</taxon>
        <taxon>Acanthomorphata</taxon>
        <taxon>Eupercaria</taxon>
        <taxon>Perciformes</taxon>
        <taxon>Percoidei</taxon>
        <taxon>Percidae</taxon>
        <taxon>Etheostomatinae</taxon>
        <taxon>Etheostoma</taxon>
    </lineage>
</organism>
<dbReference type="InterPro" id="IPR059000">
    <property type="entry name" value="ATPase_P-type_domA"/>
</dbReference>
<dbReference type="Gene3D" id="2.130.10.10">
    <property type="entry name" value="YVTN repeat-like/Quinoprotein amine dehydrogenase"/>
    <property type="match status" value="1"/>
</dbReference>
<dbReference type="InterPro" id="IPR044492">
    <property type="entry name" value="P_typ_ATPase_HD_dom"/>
</dbReference>
<keyword evidence="24" id="KW-0539">Nucleus</keyword>
<evidence type="ECO:0000256" key="12">
    <source>
        <dbReference type="ARBA" id="ARBA00022737"/>
    </source>
</evidence>
<comment type="similarity">
    <text evidence="4">Belongs to the cation transport ATPase (P-type) (TC 3.A.3) family. Type IB subfamily.</text>
</comment>
<feature type="compositionally biased region" description="Polar residues" evidence="30">
    <location>
        <begin position="47"/>
        <end position="63"/>
    </location>
</feature>
<dbReference type="PANTHER" id="PTHR43520:SF30">
    <property type="entry name" value="COPPER-TRANSPORTING ATPASE 2"/>
    <property type="match status" value="1"/>
</dbReference>
<evidence type="ECO:0000256" key="13">
    <source>
        <dbReference type="ARBA" id="ARBA00022741"/>
    </source>
</evidence>
<dbReference type="SFLD" id="SFLDG00002">
    <property type="entry name" value="C1.7:_P-type_atpase_like"/>
    <property type="match status" value="1"/>
</dbReference>
<dbReference type="PRINTS" id="PR00942">
    <property type="entry name" value="CUATPASEI"/>
</dbReference>